<reference evidence="2 3" key="1">
    <citation type="journal article" date="2018" name="Front. Plant Sci.">
        <title>Red Clover (Trifolium pratense) and Zigzag Clover (T. medium) - A Picture of Genomic Similarities and Differences.</title>
        <authorList>
            <person name="Dluhosova J."/>
            <person name="Istvanek J."/>
            <person name="Nedelnik J."/>
            <person name="Repkova J."/>
        </authorList>
    </citation>
    <scope>NUCLEOTIDE SEQUENCE [LARGE SCALE GENOMIC DNA]</scope>
    <source>
        <strain evidence="3">cv. 10/8</strain>
        <tissue evidence="2">Leaf</tissue>
    </source>
</reference>
<keyword evidence="3" id="KW-1185">Reference proteome</keyword>
<protein>
    <submittedName>
        <fullName evidence="2">Uncharacterized protein</fullName>
    </submittedName>
</protein>
<feature type="compositionally biased region" description="Acidic residues" evidence="1">
    <location>
        <begin position="48"/>
        <end position="64"/>
    </location>
</feature>
<organism evidence="2 3">
    <name type="scientific">Trifolium medium</name>
    <dbReference type="NCBI Taxonomy" id="97028"/>
    <lineage>
        <taxon>Eukaryota</taxon>
        <taxon>Viridiplantae</taxon>
        <taxon>Streptophyta</taxon>
        <taxon>Embryophyta</taxon>
        <taxon>Tracheophyta</taxon>
        <taxon>Spermatophyta</taxon>
        <taxon>Magnoliopsida</taxon>
        <taxon>eudicotyledons</taxon>
        <taxon>Gunneridae</taxon>
        <taxon>Pentapetalae</taxon>
        <taxon>rosids</taxon>
        <taxon>fabids</taxon>
        <taxon>Fabales</taxon>
        <taxon>Fabaceae</taxon>
        <taxon>Papilionoideae</taxon>
        <taxon>50 kb inversion clade</taxon>
        <taxon>NPAAA clade</taxon>
        <taxon>Hologalegina</taxon>
        <taxon>IRL clade</taxon>
        <taxon>Trifolieae</taxon>
        <taxon>Trifolium</taxon>
    </lineage>
</organism>
<feature type="compositionally biased region" description="Basic and acidic residues" evidence="1">
    <location>
        <begin position="1"/>
        <end position="21"/>
    </location>
</feature>
<evidence type="ECO:0000256" key="1">
    <source>
        <dbReference type="SAM" id="MobiDB-lite"/>
    </source>
</evidence>
<feature type="non-terminal residue" evidence="2">
    <location>
        <position position="64"/>
    </location>
</feature>
<dbReference type="Proteomes" id="UP000265520">
    <property type="component" value="Unassembled WGS sequence"/>
</dbReference>
<sequence length="64" mass="7038">MNEKSPIKPTIDEENRSEDHTAVNSPSNEGVKTVSVEKDHSEPADQGNNDDTDVVNVDDLESEE</sequence>
<feature type="region of interest" description="Disordered" evidence="1">
    <location>
        <begin position="1"/>
        <end position="64"/>
    </location>
</feature>
<dbReference type="EMBL" id="LXQA011039138">
    <property type="protein sequence ID" value="MCI82262.1"/>
    <property type="molecule type" value="Genomic_DNA"/>
</dbReference>
<dbReference type="AlphaFoldDB" id="A0A392V4A9"/>
<evidence type="ECO:0000313" key="3">
    <source>
        <dbReference type="Proteomes" id="UP000265520"/>
    </source>
</evidence>
<proteinExistence type="predicted"/>
<comment type="caution">
    <text evidence="2">The sequence shown here is derived from an EMBL/GenBank/DDBJ whole genome shotgun (WGS) entry which is preliminary data.</text>
</comment>
<accession>A0A392V4A9</accession>
<evidence type="ECO:0000313" key="2">
    <source>
        <dbReference type="EMBL" id="MCI82262.1"/>
    </source>
</evidence>
<name>A0A392V4A9_9FABA</name>